<reference evidence="2" key="2">
    <citation type="journal article" date="2007" name="PLoS Biol.">
        <title>Survey sequencing and comparative analysis of the elephant shark (Callorhinchus milii) genome.</title>
        <authorList>
            <person name="Venkatesh B."/>
            <person name="Kirkness E.F."/>
            <person name="Loh Y.H."/>
            <person name="Halpern A.L."/>
            <person name="Lee A.P."/>
            <person name="Johnson J."/>
            <person name="Dandona N."/>
            <person name="Viswanathan L.D."/>
            <person name="Tay A."/>
            <person name="Venter J.C."/>
            <person name="Strausberg R.L."/>
            <person name="Brenner S."/>
        </authorList>
    </citation>
    <scope>NUCLEOTIDE SEQUENCE [LARGE SCALE GENOMIC DNA]</scope>
</reference>
<name>A0A4W3J082_CALMI</name>
<evidence type="ECO:0000313" key="2">
    <source>
        <dbReference type="Proteomes" id="UP000314986"/>
    </source>
</evidence>
<proteinExistence type="predicted"/>
<sequence length="79" mass="9163">LHLPSDAQQSSKLNWKYFIQKSQCVDEISYEARGSKLKMEMLQINMPCSTPASRIRKRVAFQLTDKKLSEHLFSKLCNS</sequence>
<reference evidence="2" key="3">
    <citation type="journal article" date="2014" name="Nature">
        <title>Elephant shark genome provides unique insights into gnathostome evolution.</title>
        <authorList>
            <consortium name="International Elephant Shark Genome Sequencing Consortium"/>
            <person name="Venkatesh B."/>
            <person name="Lee A.P."/>
            <person name="Ravi V."/>
            <person name="Maurya A.K."/>
            <person name="Lian M.M."/>
            <person name="Swann J.B."/>
            <person name="Ohta Y."/>
            <person name="Flajnik M.F."/>
            <person name="Sutoh Y."/>
            <person name="Kasahara M."/>
            <person name="Hoon S."/>
            <person name="Gangu V."/>
            <person name="Roy S.W."/>
            <person name="Irimia M."/>
            <person name="Korzh V."/>
            <person name="Kondrychyn I."/>
            <person name="Lim Z.W."/>
            <person name="Tay B.H."/>
            <person name="Tohari S."/>
            <person name="Kong K.W."/>
            <person name="Ho S."/>
            <person name="Lorente-Galdos B."/>
            <person name="Quilez J."/>
            <person name="Marques-Bonet T."/>
            <person name="Raney B.J."/>
            <person name="Ingham P.W."/>
            <person name="Tay A."/>
            <person name="Hillier L.W."/>
            <person name="Minx P."/>
            <person name="Boehm T."/>
            <person name="Wilson R.K."/>
            <person name="Brenner S."/>
            <person name="Warren W.C."/>
        </authorList>
    </citation>
    <scope>NUCLEOTIDE SEQUENCE [LARGE SCALE GENOMIC DNA]</scope>
</reference>
<evidence type="ECO:0000313" key="1">
    <source>
        <dbReference type="Ensembl" id="ENSCMIP00000035277.1"/>
    </source>
</evidence>
<dbReference type="AlphaFoldDB" id="A0A4W3J082"/>
<reference evidence="1" key="5">
    <citation type="submission" date="2025-09" db="UniProtKB">
        <authorList>
            <consortium name="Ensembl"/>
        </authorList>
    </citation>
    <scope>IDENTIFICATION</scope>
</reference>
<reference evidence="2" key="1">
    <citation type="journal article" date="2006" name="Science">
        <title>Ancient noncoding elements conserved in the human genome.</title>
        <authorList>
            <person name="Venkatesh B."/>
            <person name="Kirkness E.F."/>
            <person name="Loh Y.H."/>
            <person name="Halpern A.L."/>
            <person name="Lee A.P."/>
            <person name="Johnson J."/>
            <person name="Dandona N."/>
            <person name="Viswanathan L.D."/>
            <person name="Tay A."/>
            <person name="Venter J.C."/>
            <person name="Strausberg R.L."/>
            <person name="Brenner S."/>
        </authorList>
    </citation>
    <scope>NUCLEOTIDE SEQUENCE [LARGE SCALE GENOMIC DNA]</scope>
</reference>
<reference evidence="1" key="4">
    <citation type="submission" date="2025-08" db="UniProtKB">
        <authorList>
            <consortium name="Ensembl"/>
        </authorList>
    </citation>
    <scope>IDENTIFICATION</scope>
</reference>
<dbReference type="InParanoid" id="A0A4W3J082"/>
<accession>A0A4W3J082</accession>
<protein>
    <submittedName>
        <fullName evidence="1">Uncharacterized protein</fullName>
    </submittedName>
</protein>
<dbReference type="Proteomes" id="UP000314986">
    <property type="component" value="Unassembled WGS sequence"/>
</dbReference>
<organism evidence="1 2">
    <name type="scientific">Callorhinchus milii</name>
    <name type="common">Ghost shark</name>
    <dbReference type="NCBI Taxonomy" id="7868"/>
    <lineage>
        <taxon>Eukaryota</taxon>
        <taxon>Metazoa</taxon>
        <taxon>Chordata</taxon>
        <taxon>Craniata</taxon>
        <taxon>Vertebrata</taxon>
        <taxon>Chondrichthyes</taxon>
        <taxon>Holocephali</taxon>
        <taxon>Chimaeriformes</taxon>
        <taxon>Callorhinchidae</taxon>
        <taxon>Callorhinchus</taxon>
    </lineage>
</organism>
<dbReference type="Ensembl" id="ENSCMIT00000035803.1">
    <property type="protein sequence ID" value="ENSCMIP00000035277.1"/>
    <property type="gene ID" value="ENSCMIG00000014932.1"/>
</dbReference>
<keyword evidence="2" id="KW-1185">Reference proteome</keyword>